<proteinExistence type="predicted"/>
<protein>
    <submittedName>
        <fullName evidence="1">8288_t:CDS:1</fullName>
    </submittedName>
</protein>
<accession>A0ACA9PUL6</accession>
<feature type="non-terminal residue" evidence="1">
    <location>
        <position position="195"/>
    </location>
</feature>
<evidence type="ECO:0000313" key="2">
    <source>
        <dbReference type="Proteomes" id="UP000789920"/>
    </source>
</evidence>
<gene>
    <name evidence="1" type="ORF">RPERSI_LOCUS11334</name>
</gene>
<comment type="caution">
    <text evidence="1">The sequence shown here is derived from an EMBL/GenBank/DDBJ whole genome shotgun (WGS) entry which is preliminary data.</text>
</comment>
<dbReference type="EMBL" id="CAJVQC010023243">
    <property type="protein sequence ID" value="CAG8721464.1"/>
    <property type="molecule type" value="Genomic_DNA"/>
</dbReference>
<sequence length="195" mass="22355">LMENYRHSRPGITFTSIKMLIKMAKLGFLSVLIIFFLYVIGSFAAVYPRQIPRFIGNQELPDVEIPRRLRVPRGNFFKFHLFASGYLCYRCTERRRWKLDDVRVIFFNHRRDVLRYPFSGVASTYEVQDGPIGFRSIIPQDTSSLEFSLIAVVPSHNPTRNAPLQLSFVNASAFSDITYIIRAANNGGAPPANYL</sequence>
<keyword evidence="2" id="KW-1185">Reference proteome</keyword>
<dbReference type="Proteomes" id="UP000789920">
    <property type="component" value="Unassembled WGS sequence"/>
</dbReference>
<organism evidence="1 2">
    <name type="scientific">Racocetra persica</name>
    <dbReference type="NCBI Taxonomy" id="160502"/>
    <lineage>
        <taxon>Eukaryota</taxon>
        <taxon>Fungi</taxon>
        <taxon>Fungi incertae sedis</taxon>
        <taxon>Mucoromycota</taxon>
        <taxon>Glomeromycotina</taxon>
        <taxon>Glomeromycetes</taxon>
        <taxon>Diversisporales</taxon>
        <taxon>Gigasporaceae</taxon>
        <taxon>Racocetra</taxon>
    </lineage>
</organism>
<feature type="non-terminal residue" evidence="1">
    <location>
        <position position="1"/>
    </location>
</feature>
<reference evidence="1" key="1">
    <citation type="submission" date="2021-06" db="EMBL/GenBank/DDBJ databases">
        <authorList>
            <person name="Kallberg Y."/>
            <person name="Tangrot J."/>
            <person name="Rosling A."/>
        </authorList>
    </citation>
    <scope>NUCLEOTIDE SEQUENCE</scope>
    <source>
        <strain evidence="1">MA461A</strain>
    </source>
</reference>
<name>A0ACA9PUL6_9GLOM</name>
<evidence type="ECO:0000313" key="1">
    <source>
        <dbReference type="EMBL" id="CAG8721464.1"/>
    </source>
</evidence>